<accession>A0AA40FUJ5</accession>
<reference evidence="1" key="1">
    <citation type="submission" date="2021-10" db="EMBL/GenBank/DDBJ databases">
        <title>Melipona bicolor Genome sequencing and assembly.</title>
        <authorList>
            <person name="Araujo N.S."/>
            <person name="Arias M.C."/>
        </authorList>
    </citation>
    <scope>NUCLEOTIDE SEQUENCE</scope>
    <source>
        <strain evidence="1">USP_2M_L1-L4_2017</strain>
        <tissue evidence="1">Whole body</tissue>
    </source>
</reference>
<keyword evidence="2" id="KW-1185">Reference proteome</keyword>
<proteinExistence type="predicted"/>
<dbReference type="Proteomes" id="UP001177670">
    <property type="component" value="Unassembled WGS sequence"/>
</dbReference>
<comment type="caution">
    <text evidence="1">The sequence shown here is derived from an EMBL/GenBank/DDBJ whole genome shotgun (WGS) entry which is preliminary data.</text>
</comment>
<evidence type="ECO:0000313" key="1">
    <source>
        <dbReference type="EMBL" id="KAK1125615.1"/>
    </source>
</evidence>
<sequence>MQLRLAWQIDDGTLHFEEVRLMQLNIKNEPIPICTRHSAEAERHPLYLIPCCEPLIAARSKMRVVLSCTRKNAQLESFVAFLHKVFISKERRRCKRTVGSPRRLETITQWARVLEYFRVSRRKFRLAFVKENNSSGNNMLPSSISRNVCELNLEYHSPVSKVTGDLLIDLISQSLLDEIFAIFAQD</sequence>
<gene>
    <name evidence="1" type="ORF">K0M31_005176</name>
</gene>
<dbReference type="AlphaFoldDB" id="A0AA40FUJ5"/>
<evidence type="ECO:0000313" key="2">
    <source>
        <dbReference type="Proteomes" id="UP001177670"/>
    </source>
</evidence>
<organism evidence="1 2">
    <name type="scientific">Melipona bicolor</name>
    <dbReference type="NCBI Taxonomy" id="60889"/>
    <lineage>
        <taxon>Eukaryota</taxon>
        <taxon>Metazoa</taxon>
        <taxon>Ecdysozoa</taxon>
        <taxon>Arthropoda</taxon>
        <taxon>Hexapoda</taxon>
        <taxon>Insecta</taxon>
        <taxon>Pterygota</taxon>
        <taxon>Neoptera</taxon>
        <taxon>Endopterygota</taxon>
        <taxon>Hymenoptera</taxon>
        <taxon>Apocrita</taxon>
        <taxon>Aculeata</taxon>
        <taxon>Apoidea</taxon>
        <taxon>Anthophila</taxon>
        <taxon>Apidae</taxon>
        <taxon>Melipona</taxon>
    </lineage>
</organism>
<name>A0AA40FUJ5_9HYME</name>
<dbReference type="EMBL" id="JAHYIQ010000015">
    <property type="protein sequence ID" value="KAK1125615.1"/>
    <property type="molecule type" value="Genomic_DNA"/>
</dbReference>
<protein>
    <submittedName>
        <fullName evidence="1">Uncharacterized protein</fullName>
    </submittedName>
</protein>